<accession>A0A3D3R096</accession>
<sequence>ARVDFCLVNRVFLRLDLNEMDQAVSYLRPVPEMGQDEKMNTIVLRGICNYVKNPYYIKFQRQDVSLFCSFHSPSCTSLMRACSRFLMMFK</sequence>
<protein>
    <submittedName>
        <fullName evidence="1">Uncharacterized protein</fullName>
    </submittedName>
</protein>
<evidence type="ECO:0000313" key="2">
    <source>
        <dbReference type="Proteomes" id="UP000263642"/>
    </source>
</evidence>
<comment type="caution">
    <text evidence="1">The sequence shown here is derived from an EMBL/GenBank/DDBJ whole genome shotgun (WGS) entry which is preliminary data.</text>
</comment>
<evidence type="ECO:0000313" key="1">
    <source>
        <dbReference type="EMBL" id="HCO22271.1"/>
    </source>
</evidence>
<reference evidence="1 2" key="1">
    <citation type="journal article" date="2018" name="Nat. Biotechnol.">
        <title>A standardized bacterial taxonomy based on genome phylogeny substantially revises the tree of life.</title>
        <authorList>
            <person name="Parks D.H."/>
            <person name="Chuvochina M."/>
            <person name="Waite D.W."/>
            <person name="Rinke C."/>
            <person name="Skarshewski A."/>
            <person name="Chaumeil P.A."/>
            <person name="Hugenholtz P."/>
        </authorList>
    </citation>
    <scope>NUCLEOTIDE SEQUENCE [LARGE SCALE GENOMIC DNA]</scope>
    <source>
        <strain evidence="1">UBA9375</strain>
    </source>
</reference>
<dbReference type="Proteomes" id="UP000263642">
    <property type="component" value="Unassembled WGS sequence"/>
</dbReference>
<dbReference type="AlphaFoldDB" id="A0A3D3R096"/>
<gene>
    <name evidence="1" type="ORF">DIT97_04120</name>
</gene>
<organism evidence="1 2">
    <name type="scientific">Gimesia maris</name>
    <dbReference type="NCBI Taxonomy" id="122"/>
    <lineage>
        <taxon>Bacteria</taxon>
        <taxon>Pseudomonadati</taxon>
        <taxon>Planctomycetota</taxon>
        <taxon>Planctomycetia</taxon>
        <taxon>Planctomycetales</taxon>
        <taxon>Planctomycetaceae</taxon>
        <taxon>Gimesia</taxon>
    </lineage>
</organism>
<dbReference type="EMBL" id="DQAY01000024">
    <property type="protein sequence ID" value="HCO22271.1"/>
    <property type="molecule type" value="Genomic_DNA"/>
</dbReference>
<proteinExistence type="predicted"/>
<name>A0A3D3R096_9PLAN</name>
<feature type="non-terminal residue" evidence="1">
    <location>
        <position position="1"/>
    </location>
</feature>